<organism evidence="11 12">
    <name type="scientific">Ambrosia artemisiifolia</name>
    <name type="common">Common ragweed</name>
    <dbReference type="NCBI Taxonomy" id="4212"/>
    <lineage>
        <taxon>Eukaryota</taxon>
        <taxon>Viridiplantae</taxon>
        <taxon>Streptophyta</taxon>
        <taxon>Embryophyta</taxon>
        <taxon>Tracheophyta</taxon>
        <taxon>Spermatophyta</taxon>
        <taxon>Magnoliopsida</taxon>
        <taxon>eudicotyledons</taxon>
        <taxon>Gunneridae</taxon>
        <taxon>Pentapetalae</taxon>
        <taxon>asterids</taxon>
        <taxon>campanulids</taxon>
        <taxon>Asterales</taxon>
        <taxon>Asteraceae</taxon>
        <taxon>Asteroideae</taxon>
        <taxon>Heliantheae alliance</taxon>
        <taxon>Heliantheae</taxon>
        <taxon>Ambrosia</taxon>
    </lineage>
</organism>
<feature type="region of interest" description="Disordered" evidence="9">
    <location>
        <begin position="290"/>
        <end position="347"/>
    </location>
</feature>
<gene>
    <name evidence="11" type="ORF">M8C21_021088</name>
</gene>
<feature type="compositionally biased region" description="Polar residues" evidence="9">
    <location>
        <begin position="326"/>
        <end position="347"/>
    </location>
</feature>
<evidence type="ECO:0000256" key="5">
    <source>
        <dbReference type="ARBA" id="ARBA00022771"/>
    </source>
</evidence>
<dbReference type="PANTHER" id="PTHR22937">
    <property type="entry name" value="E3 UBIQUITIN-PROTEIN LIGASE RNF165"/>
    <property type="match status" value="1"/>
</dbReference>
<evidence type="ECO:0000256" key="6">
    <source>
        <dbReference type="ARBA" id="ARBA00022786"/>
    </source>
</evidence>
<evidence type="ECO:0000256" key="8">
    <source>
        <dbReference type="PROSITE-ProRule" id="PRU00175"/>
    </source>
</evidence>
<keyword evidence="4" id="KW-0479">Metal-binding</keyword>
<keyword evidence="5 8" id="KW-0863">Zinc-finger</keyword>
<dbReference type="GO" id="GO:0008270">
    <property type="term" value="F:zinc ion binding"/>
    <property type="evidence" value="ECO:0007669"/>
    <property type="project" value="UniProtKB-KW"/>
</dbReference>
<keyword evidence="6" id="KW-0833">Ubl conjugation pathway</keyword>
<keyword evidence="12" id="KW-1185">Reference proteome</keyword>
<name>A0AAD5GFU4_AMBAR</name>
<evidence type="ECO:0000256" key="7">
    <source>
        <dbReference type="ARBA" id="ARBA00022833"/>
    </source>
</evidence>
<feature type="domain" description="RING-type" evidence="10">
    <location>
        <begin position="471"/>
        <end position="513"/>
    </location>
</feature>
<feature type="compositionally biased region" description="Polar residues" evidence="9">
    <location>
        <begin position="290"/>
        <end position="312"/>
    </location>
</feature>
<dbReference type="PANTHER" id="PTHR22937:SF149">
    <property type="entry name" value="RING-TYPE E3 UBIQUITIN TRANSFERASE"/>
    <property type="match status" value="1"/>
</dbReference>
<evidence type="ECO:0000256" key="3">
    <source>
        <dbReference type="ARBA" id="ARBA00022679"/>
    </source>
</evidence>
<dbReference type="EC" id="2.3.2.27" evidence="2"/>
<accession>A0AAD5GFU4</accession>
<dbReference type="GO" id="GO:0061630">
    <property type="term" value="F:ubiquitin protein ligase activity"/>
    <property type="evidence" value="ECO:0007669"/>
    <property type="project" value="UniProtKB-EC"/>
</dbReference>
<dbReference type="InterPro" id="IPR045191">
    <property type="entry name" value="MBR1/2-like"/>
</dbReference>
<comment type="catalytic activity">
    <reaction evidence="1">
        <text>S-ubiquitinyl-[E2 ubiquitin-conjugating enzyme]-L-cysteine + [acceptor protein]-L-lysine = [E2 ubiquitin-conjugating enzyme]-L-cysteine + N(6)-ubiquitinyl-[acceptor protein]-L-lysine.</text>
        <dbReference type="EC" id="2.3.2.27"/>
    </reaction>
</comment>
<evidence type="ECO:0000256" key="9">
    <source>
        <dbReference type="SAM" id="MobiDB-lite"/>
    </source>
</evidence>
<sequence length="516" mass="58009">MEHRHMSNQLMIPGHYQHENNHPHVEQSSIPMALGQDYTRPIMNLQYTNREPCAVRGVATENGHFVTPMDHPIRGGTQSNHGRDFGGRPNGYRPSNISMETRNLPPPFSGPFFDPYTHTSTNGNTSLAQVGLVGHIHSTHGVSESGGPGKRKTPGVVEGSSSRSQMLIQKPDLDHLSWPPYRGANLSIDGQDSMRNVRRRPGPELEPCMTSAHLPNYDSPYYHPTTHPANYAVPIHPFNSSADVTAQEWNIVPYAASYNGRTLHPDIHDPRRETNQFYAGGSSVDVNVSHYNPSFRGNLSSSSQNPPASHVQTTRDGHSYHHQRVTPFNRNDSYHHNYNNGGSSSTVELQFPSEDLSSRYSRYSDAGGWVGCQMPRLAVERLQPLADMIDSRHGFGHEAVTIERSSFYHEPSTLPDQYQDMRLDIDDMSYEELLALEESIGYVSSGLPEDGMSKCLREKIYYSMDQNHDTCPICLEEYKNGEKLGRIGKCGHEYHMDCIKKWVMMKKVCPICKSEC</sequence>
<evidence type="ECO:0000256" key="4">
    <source>
        <dbReference type="ARBA" id="ARBA00022723"/>
    </source>
</evidence>
<feature type="region of interest" description="Disordered" evidence="9">
    <location>
        <begin position="140"/>
        <end position="164"/>
    </location>
</feature>
<dbReference type="SUPFAM" id="SSF57850">
    <property type="entry name" value="RING/U-box"/>
    <property type="match status" value="1"/>
</dbReference>
<dbReference type="EMBL" id="JAMZMK010008720">
    <property type="protein sequence ID" value="KAI7738791.1"/>
    <property type="molecule type" value="Genomic_DNA"/>
</dbReference>
<dbReference type="InterPro" id="IPR001841">
    <property type="entry name" value="Znf_RING"/>
</dbReference>
<dbReference type="Gene3D" id="3.30.40.10">
    <property type="entry name" value="Zinc/RING finger domain, C3HC4 (zinc finger)"/>
    <property type="match status" value="1"/>
</dbReference>
<evidence type="ECO:0000259" key="10">
    <source>
        <dbReference type="PROSITE" id="PS50089"/>
    </source>
</evidence>
<proteinExistence type="predicted"/>
<dbReference type="InterPro" id="IPR013083">
    <property type="entry name" value="Znf_RING/FYVE/PHD"/>
</dbReference>
<evidence type="ECO:0000313" key="11">
    <source>
        <dbReference type="EMBL" id="KAI7738791.1"/>
    </source>
</evidence>
<dbReference type="Pfam" id="PF13639">
    <property type="entry name" value="zf-RING_2"/>
    <property type="match status" value="1"/>
</dbReference>
<dbReference type="Proteomes" id="UP001206925">
    <property type="component" value="Unassembled WGS sequence"/>
</dbReference>
<keyword evidence="3" id="KW-0808">Transferase</keyword>
<evidence type="ECO:0000313" key="12">
    <source>
        <dbReference type="Proteomes" id="UP001206925"/>
    </source>
</evidence>
<dbReference type="CDD" id="cd16469">
    <property type="entry name" value="RING-H2_RNF24-like"/>
    <property type="match status" value="1"/>
</dbReference>
<protein>
    <recommendedName>
        <fullName evidence="2">RING-type E3 ubiquitin transferase</fullName>
        <ecNumber evidence="2">2.3.2.27</ecNumber>
    </recommendedName>
</protein>
<reference evidence="11" key="1">
    <citation type="submission" date="2022-06" db="EMBL/GenBank/DDBJ databases">
        <title>Uncovering the hologenomic basis of an extraordinary plant invasion.</title>
        <authorList>
            <person name="Bieker V.C."/>
            <person name="Martin M.D."/>
            <person name="Gilbert T."/>
            <person name="Hodgins K."/>
            <person name="Battlay P."/>
            <person name="Petersen B."/>
            <person name="Wilson J."/>
        </authorList>
    </citation>
    <scope>NUCLEOTIDE SEQUENCE</scope>
    <source>
        <strain evidence="11">AA19_3_7</strain>
        <tissue evidence="11">Leaf</tissue>
    </source>
</reference>
<evidence type="ECO:0000256" key="2">
    <source>
        <dbReference type="ARBA" id="ARBA00012483"/>
    </source>
</evidence>
<keyword evidence="7" id="KW-0862">Zinc</keyword>
<dbReference type="PROSITE" id="PS50089">
    <property type="entry name" value="ZF_RING_2"/>
    <property type="match status" value="1"/>
</dbReference>
<feature type="region of interest" description="Disordered" evidence="9">
    <location>
        <begin position="65"/>
        <end position="89"/>
    </location>
</feature>
<comment type="caution">
    <text evidence="11">The sequence shown here is derived from an EMBL/GenBank/DDBJ whole genome shotgun (WGS) entry which is preliminary data.</text>
</comment>
<dbReference type="AlphaFoldDB" id="A0AAD5GFU4"/>
<dbReference type="SMART" id="SM00184">
    <property type="entry name" value="RING"/>
    <property type="match status" value="1"/>
</dbReference>
<evidence type="ECO:0000256" key="1">
    <source>
        <dbReference type="ARBA" id="ARBA00000900"/>
    </source>
</evidence>